<evidence type="ECO:0000313" key="4">
    <source>
        <dbReference type="EMBL" id="TCV20838.1"/>
    </source>
</evidence>
<comment type="caution">
    <text evidence="4">The sequence shown here is derived from an EMBL/GenBank/DDBJ whole genome shotgun (WGS) entry which is preliminary data.</text>
</comment>
<protein>
    <submittedName>
        <fullName evidence="4">TonB-dependent receptor-like protein</fullName>
    </submittedName>
</protein>
<dbReference type="RefSeq" id="WP_132775991.1">
    <property type="nucleotide sequence ID" value="NZ_SMBZ01000001.1"/>
</dbReference>
<comment type="subcellular location">
    <subcellularLocation>
        <location evidence="1">Cell outer membrane</location>
        <topology evidence="1">Multi-pass membrane protein</topology>
    </subcellularLocation>
</comment>
<dbReference type="CDD" id="cd07341">
    <property type="entry name" value="M56_BlaR1_MecR1_like"/>
    <property type="match status" value="1"/>
</dbReference>
<organism evidence="4 5">
    <name type="scientific">Sphingobacterium alimentarium</name>
    <dbReference type="NCBI Taxonomy" id="797292"/>
    <lineage>
        <taxon>Bacteria</taxon>
        <taxon>Pseudomonadati</taxon>
        <taxon>Bacteroidota</taxon>
        <taxon>Sphingobacteriia</taxon>
        <taxon>Sphingobacteriales</taxon>
        <taxon>Sphingobacteriaceae</taxon>
        <taxon>Sphingobacterium</taxon>
    </lineage>
</organism>
<keyword evidence="1" id="KW-1134">Transmembrane beta strand</keyword>
<keyword evidence="1" id="KW-0813">Transport</keyword>
<dbReference type="Proteomes" id="UP000295197">
    <property type="component" value="Unassembled WGS sequence"/>
</dbReference>
<feature type="transmembrane region" description="Helical" evidence="2">
    <location>
        <begin position="86"/>
        <end position="113"/>
    </location>
</feature>
<dbReference type="PANTHER" id="PTHR34978">
    <property type="entry name" value="POSSIBLE SENSOR-TRANSDUCER PROTEIN BLAR"/>
    <property type="match status" value="1"/>
</dbReference>
<feature type="transmembrane region" description="Helical" evidence="2">
    <location>
        <begin position="6"/>
        <end position="25"/>
    </location>
</feature>
<dbReference type="AlphaFoldDB" id="A0A4R3W0H0"/>
<feature type="transmembrane region" description="Helical" evidence="2">
    <location>
        <begin position="179"/>
        <end position="198"/>
    </location>
</feature>
<keyword evidence="1 2" id="KW-0812">Transmembrane</keyword>
<comment type="similarity">
    <text evidence="1">Belongs to the TonB-dependent receptor family.</text>
</comment>
<keyword evidence="1" id="KW-0998">Cell outer membrane</keyword>
<dbReference type="OrthoDB" id="649093at2"/>
<evidence type="ECO:0000259" key="3">
    <source>
        <dbReference type="Pfam" id="PF05569"/>
    </source>
</evidence>
<dbReference type="GO" id="GO:0009279">
    <property type="term" value="C:cell outer membrane"/>
    <property type="evidence" value="ECO:0007669"/>
    <property type="project" value="UniProtKB-SubCell"/>
</dbReference>
<feature type="domain" description="Peptidase M56" evidence="3">
    <location>
        <begin position="149"/>
        <end position="256"/>
    </location>
</feature>
<keyword evidence="1 2" id="KW-0472">Membrane</keyword>
<keyword evidence="4" id="KW-0675">Receptor</keyword>
<dbReference type="SUPFAM" id="SSF56935">
    <property type="entry name" value="Porins"/>
    <property type="match status" value="2"/>
</dbReference>
<feature type="transmembrane region" description="Helical" evidence="2">
    <location>
        <begin position="37"/>
        <end position="52"/>
    </location>
</feature>
<sequence length="763" mass="86146">MENLLTYILQVNLLLSLLFIGYAFLLKGMTFYTLNRIYFLLGSLYAFVYPFVDVKTWFAKREIVEAVYLPQFFPADMLLGSESPQALTLIDICIGAIGLVSMIFIFKFIVQLFSLLRIHSHSKDAIWNSFTFRNVLFPVVPFSFFDKIYLHKEQHQDAELQDIFAHETIHVRGHHTIDILLFEIILMVCWYNPFVWLMRKAVRQNLEFLTDQQVLDKGMDRQTYQYSLLHVTQQGAALDIGNQFNFKTLKKRIMMMNKKRSSKLELSKYAFLLPVLLIAGMSFTVSKAESGIESIVEIAKDTPLDVPLILKSDPTKDEILPIKKTLFHDRDGHSINDSVGYVLDDKLVSIEELKSLQARDIETIIINTNNELTEKFGKKSLVNIKTKKYAGTLGTPSQFTEFIIKEQDGLIVKGGAIKSQTRNNEKQRIVEISGLSFHTYSPSQKDTTKQITINSDQIRRVKSRNEIDPNKNFVYIYDHNVISKEKFYKIPEKELNSISVGLGQSILQGRYSDQISNRNDYDGFVSASSSAELARLEQERKKALIIVDGKEAPAEYDINALSPDNIESISVLKNENATLLYGDKGKDGVIVIKTKKGNTSSANSEVKDSGSFFRVDDNDSDTKSRRLKIGDSASLNKNLMITSPNNSMIIVRGKAVSTDKKPLIIVDGVKKDLNFDIHSLDQDNIASISVLKNQSTNGIYGDKGKNGVLNITAKDNPSKEIVIRGYTTKSDKKDANNTKTNSSLKEVVVKGYSVNSAKKDSIK</sequence>
<keyword evidence="5" id="KW-1185">Reference proteome</keyword>
<dbReference type="Gene3D" id="2.170.130.10">
    <property type="entry name" value="TonB-dependent receptor, plug domain"/>
    <property type="match status" value="2"/>
</dbReference>
<dbReference type="InterPro" id="IPR039426">
    <property type="entry name" value="TonB-dep_rcpt-like"/>
</dbReference>
<dbReference type="Pfam" id="PF05569">
    <property type="entry name" value="Peptidase_M56"/>
    <property type="match status" value="1"/>
</dbReference>
<reference evidence="4 5" key="1">
    <citation type="submission" date="2019-03" db="EMBL/GenBank/DDBJ databases">
        <title>Genomic Encyclopedia of Type Strains, Phase IV (KMG-IV): sequencing the most valuable type-strain genomes for metagenomic binning, comparative biology and taxonomic classification.</title>
        <authorList>
            <person name="Goeker M."/>
        </authorList>
    </citation>
    <scope>NUCLEOTIDE SEQUENCE [LARGE SCALE GENOMIC DNA]</scope>
    <source>
        <strain evidence="4 5">DSM 22362</strain>
    </source>
</reference>
<evidence type="ECO:0000313" key="5">
    <source>
        <dbReference type="Proteomes" id="UP000295197"/>
    </source>
</evidence>
<dbReference type="InterPro" id="IPR008756">
    <property type="entry name" value="Peptidase_M56"/>
</dbReference>
<proteinExistence type="inferred from homology"/>
<dbReference type="PANTHER" id="PTHR34978:SF3">
    <property type="entry name" value="SLR0241 PROTEIN"/>
    <property type="match status" value="1"/>
</dbReference>
<evidence type="ECO:0000256" key="1">
    <source>
        <dbReference type="PROSITE-ProRule" id="PRU01360"/>
    </source>
</evidence>
<keyword evidence="2" id="KW-1133">Transmembrane helix</keyword>
<dbReference type="PROSITE" id="PS52016">
    <property type="entry name" value="TONB_DEPENDENT_REC_3"/>
    <property type="match status" value="1"/>
</dbReference>
<dbReference type="InterPro" id="IPR052173">
    <property type="entry name" value="Beta-lactam_resp_regulator"/>
</dbReference>
<gene>
    <name evidence="4" type="ORF">EDC17_1001181</name>
</gene>
<accession>A0A4R3W0H0</accession>
<evidence type="ECO:0000256" key="2">
    <source>
        <dbReference type="SAM" id="Phobius"/>
    </source>
</evidence>
<dbReference type="InterPro" id="IPR037066">
    <property type="entry name" value="Plug_dom_sf"/>
</dbReference>
<name>A0A4R3W0H0_9SPHI</name>
<dbReference type="EMBL" id="SMBZ01000001">
    <property type="protein sequence ID" value="TCV20838.1"/>
    <property type="molecule type" value="Genomic_DNA"/>
</dbReference>